<dbReference type="PANTHER" id="PTHR47953">
    <property type="entry name" value="OS08G0105600 PROTEIN"/>
    <property type="match status" value="1"/>
</dbReference>
<keyword evidence="17" id="KW-1185">Reference proteome</keyword>
<dbReference type="GO" id="GO:0000287">
    <property type="term" value="F:magnesium ion binding"/>
    <property type="evidence" value="ECO:0007669"/>
    <property type="project" value="InterPro"/>
</dbReference>
<dbReference type="GO" id="GO:0016114">
    <property type="term" value="P:terpenoid biosynthetic process"/>
    <property type="evidence" value="ECO:0007669"/>
    <property type="project" value="UniProtKB-ARBA"/>
</dbReference>
<feature type="transmembrane region" description="Helical" evidence="13">
    <location>
        <begin position="6"/>
        <end position="23"/>
    </location>
</feature>
<keyword evidence="9 12" id="KW-0408">Iron</keyword>
<keyword evidence="8" id="KW-0560">Oxidoreductase</keyword>
<keyword evidence="10" id="KW-0503">Monooxygenase</keyword>
<dbReference type="PANTHER" id="PTHR47953:SF16">
    <property type="entry name" value="CYTOCHROME P450 71D8"/>
    <property type="match status" value="1"/>
</dbReference>
<dbReference type="InterPro" id="IPR002401">
    <property type="entry name" value="Cyt_P450_E_grp-I"/>
</dbReference>
<evidence type="ECO:0000256" key="6">
    <source>
        <dbReference type="ARBA" id="ARBA00022968"/>
    </source>
</evidence>
<proteinExistence type="inferred from homology"/>
<organism evidence="16">
    <name type="scientific">Salvia splendens</name>
    <name type="common">Scarlet sage</name>
    <dbReference type="NCBI Taxonomy" id="180675"/>
    <lineage>
        <taxon>Eukaryota</taxon>
        <taxon>Viridiplantae</taxon>
        <taxon>Streptophyta</taxon>
        <taxon>Embryophyta</taxon>
        <taxon>Tracheophyta</taxon>
        <taxon>Spermatophyta</taxon>
        <taxon>Magnoliopsida</taxon>
        <taxon>eudicotyledons</taxon>
        <taxon>Gunneridae</taxon>
        <taxon>Pentapetalae</taxon>
        <taxon>asterids</taxon>
        <taxon>lamiids</taxon>
        <taxon>Lamiales</taxon>
        <taxon>Lamiaceae</taxon>
        <taxon>Nepetoideae</taxon>
        <taxon>Mentheae</taxon>
        <taxon>Salviinae</taxon>
        <taxon>Salvia</taxon>
        <taxon>Salvia subgen. Calosphace</taxon>
        <taxon>core Calosphace</taxon>
    </lineage>
</organism>
<comment type="caution">
    <text evidence="16">The sequence shown here is derived from an EMBL/GenBank/DDBJ whole genome shotgun (WGS) entry which is preliminary data.</text>
</comment>
<feature type="domain" description="Terpene synthase N-terminal" evidence="14">
    <location>
        <begin position="543"/>
        <end position="722"/>
    </location>
</feature>
<evidence type="ECO:0000256" key="1">
    <source>
        <dbReference type="ARBA" id="ARBA00004606"/>
    </source>
</evidence>
<dbReference type="CDD" id="cd11072">
    <property type="entry name" value="CYP71-like"/>
    <property type="match status" value="1"/>
</dbReference>
<evidence type="ECO:0000256" key="11">
    <source>
        <dbReference type="ARBA" id="ARBA00023136"/>
    </source>
</evidence>
<protein>
    <submittedName>
        <fullName evidence="16">Uncharacterized protein</fullName>
    </submittedName>
</protein>
<feature type="domain" description="Terpene synthase metal-binding" evidence="15">
    <location>
        <begin position="727"/>
        <end position="820"/>
    </location>
</feature>
<dbReference type="GO" id="GO:0005506">
    <property type="term" value="F:iron ion binding"/>
    <property type="evidence" value="ECO:0007669"/>
    <property type="project" value="InterPro"/>
</dbReference>
<dbReference type="SUPFAM" id="SSF48239">
    <property type="entry name" value="Terpenoid cyclases/Protein prenyltransferases"/>
    <property type="match status" value="1"/>
</dbReference>
<keyword evidence="11 13" id="KW-0472">Membrane</keyword>
<dbReference type="GO" id="GO:0010333">
    <property type="term" value="F:terpene synthase activity"/>
    <property type="evidence" value="ECO:0007669"/>
    <property type="project" value="InterPro"/>
</dbReference>
<dbReference type="Gene3D" id="1.10.630.10">
    <property type="entry name" value="Cytochrome P450"/>
    <property type="match status" value="1"/>
</dbReference>
<keyword evidence="6" id="KW-0735">Signal-anchor</keyword>
<dbReference type="InterPro" id="IPR001906">
    <property type="entry name" value="Terpene_synth_N"/>
</dbReference>
<keyword evidence="7 13" id="KW-1133">Transmembrane helix</keyword>
<evidence type="ECO:0000256" key="5">
    <source>
        <dbReference type="ARBA" id="ARBA00022723"/>
    </source>
</evidence>
<comment type="subcellular location">
    <subcellularLocation>
        <location evidence="1">Membrane</location>
        <topology evidence="1">Single-pass type II membrane protein</topology>
    </subcellularLocation>
</comment>
<evidence type="ECO:0000313" key="16">
    <source>
        <dbReference type="EMBL" id="KAG6404830.1"/>
    </source>
</evidence>
<dbReference type="InterPro" id="IPR005630">
    <property type="entry name" value="Terpene_synthase_metal-bd"/>
</dbReference>
<evidence type="ECO:0000256" key="4">
    <source>
        <dbReference type="ARBA" id="ARBA00022692"/>
    </source>
</evidence>
<dbReference type="InterPro" id="IPR036396">
    <property type="entry name" value="Cyt_P450_sf"/>
</dbReference>
<evidence type="ECO:0000256" key="2">
    <source>
        <dbReference type="ARBA" id="ARBA00010617"/>
    </source>
</evidence>
<reference evidence="16" key="2">
    <citation type="submission" date="2020-08" db="EMBL/GenBank/DDBJ databases">
        <title>Plant Genome Project.</title>
        <authorList>
            <person name="Zhang R.-G."/>
        </authorList>
    </citation>
    <scope>NUCLEOTIDE SEQUENCE</scope>
    <source>
        <strain evidence="16">Huo1</strain>
        <tissue evidence="16">Leaf</tissue>
    </source>
</reference>
<evidence type="ECO:0000256" key="3">
    <source>
        <dbReference type="ARBA" id="ARBA00022617"/>
    </source>
</evidence>
<dbReference type="EMBL" id="PNBA02000012">
    <property type="protein sequence ID" value="KAG6404830.1"/>
    <property type="molecule type" value="Genomic_DNA"/>
</dbReference>
<feature type="binding site" description="axial binding residue" evidence="12">
    <location>
        <position position="442"/>
    </location>
    <ligand>
        <name>heme</name>
        <dbReference type="ChEBI" id="CHEBI:30413"/>
    </ligand>
    <ligandPart>
        <name>Fe</name>
        <dbReference type="ChEBI" id="CHEBI:18248"/>
    </ligandPart>
</feature>
<evidence type="ECO:0000256" key="12">
    <source>
        <dbReference type="PIRSR" id="PIRSR602401-1"/>
    </source>
</evidence>
<dbReference type="InterPro" id="IPR017972">
    <property type="entry name" value="Cyt_P450_CS"/>
</dbReference>
<dbReference type="SUPFAM" id="SSF48576">
    <property type="entry name" value="Terpenoid synthases"/>
    <property type="match status" value="1"/>
</dbReference>
<dbReference type="PRINTS" id="PR00463">
    <property type="entry name" value="EP450I"/>
</dbReference>
<keyword evidence="5 12" id="KW-0479">Metal-binding</keyword>
<dbReference type="Proteomes" id="UP000298416">
    <property type="component" value="Unassembled WGS sequence"/>
</dbReference>
<comment type="cofactor">
    <cofactor evidence="12">
        <name>heme</name>
        <dbReference type="ChEBI" id="CHEBI:30413"/>
    </cofactor>
</comment>
<evidence type="ECO:0000313" key="17">
    <source>
        <dbReference type="Proteomes" id="UP000298416"/>
    </source>
</evidence>
<dbReference type="PROSITE" id="PS00086">
    <property type="entry name" value="CYTOCHROME_P450"/>
    <property type="match status" value="1"/>
</dbReference>
<keyword evidence="3 12" id="KW-0349">Heme</keyword>
<evidence type="ECO:0000256" key="7">
    <source>
        <dbReference type="ARBA" id="ARBA00022989"/>
    </source>
</evidence>
<dbReference type="SUPFAM" id="SSF48264">
    <property type="entry name" value="Cytochrome P450"/>
    <property type="match status" value="1"/>
</dbReference>
<dbReference type="Gene3D" id="1.50.10.130">
    <property type="entry name" value="Terpene synthase, N-terminal domain"/>
    <property type="match status" value="1"/>
</dbReference>
<dbReference type="Gene3D" id="1.10.600.10">
    <property type="entry name" value="Farnesyl Diphosphate Synthase"/>
    <property type="match status" value="3"/>
</dbReference>
<dbReference type="AlphaFoldDB" id="A0A8X8X136"/>
<evidence type="ECO:0000259" key="15">
    <source>
        <dbReference type="Pfam" id="PF03936"/>
    </source>
</evidence>
<evidence type="ECO:0000256" key="10">
    <source>
        <dbReference type="ARBA" id="ARBA00023033"/>
    </source>
</evidence>
<evidence type="ECO:0000259" key="14">
    <source>
        <dbReference type="Pfam" id="PF01397"/>
    </source>
</evidence>
<feature type="transmembrane region" description="Helical" evidence="13">
    <location>
        <begin position="209"/>
        <end position="230"/>
    </location>
</feature>
<dbReference type="InterPro" id="IPR001128">
    <property type="entry name" value="Cyt_P450"/>
</dbReference>
<evidence type="ECO:0000256" key="9">
    <source>
        <dbReference type="ARBA" id="ARBA00023004"/>
    </source>
</evidence>
<dbReference type="PRINTS" id="PR00385">
    <property type="entry name" value="P450"/>
</dbReference>
<dbReference type="InterPro" id="IPR008949">
    <property type="entry name" value="Isoprenoid_synthase_dom_sf"/>
</dbReference>
<dbReference type="FunFam" id="1.50.10.130:FF:000001">
    <property type="entry name" value="Isoprene synthase, chloroplastic"/>
    <property type="match status" value="1"/>
</dbReference>
<dbReference type="Pfam" id="PF00067">
    <property type="entry name" value="p450"/>
    <property type="match status" value="1"/>
</dbReference>
<name>A0A8X8X136_SALSN</name>
<comment type="similarity">
    <text evidence="2">Belongs to the cytochrome P450 family.</text>
</comment>
<dbReference type="InterPro" id="IPR052306">
    <property type="entry name" value="CYP450_71D"/>
</dbReference>
<dbReference type="GO" id="GO:0020037">
    <property type="term" value="F:heme binding"/>
    <property type="evidence" value="ECO:0007669"/>
    <property type="project" value="InterPro"/>
</dbReference>
<accession>A0A8X8X136</accession>
<dbReference type="GO" id="GO:0016020">
    <property type="term" value="C:membrane"/>
    <property type="evidence" value="ECO:0007669"/>
    <property type="project" value="UniProtKB-SubCell"/>
</dbReference>
<keyword evidence="4 13" id="KW-0812">Transmembrane</keyword>
<dbReference type="FunFam" id="1.10.630.10:FF:000043">
    <property type="entry name" value="Cytochrome P450 99A2"/>
    <property type="match status" value="1"/>
</dbReference>
<dbReference type="Pfam" id="PF03936">
    <property type="entry name" value="Terpene_synth_C"/>
    <property type="match status" value="1"/>
</dbReference>
<dbReference type="Pfam" id="PF01397">
    <property type="entry name" value="Terpene_synth"/>
    <property type="match status" value="1"/>
</dbReference>
<gene>
    <name evidence="16" type="ORF">SASPL_132406</name>
</gene>
<sequence length="967" mass="110329">MVGLITTVATLILPLIFFFINRWKKSKNSKSTKQLPPGPRKLPIIGNLHQMRNPPFRCFRDLSNQHGPLMHLKLGECNAIVVSSPEMARKVLKDLDPSFAGRVQNVASRIMWYDGSDIAFSPYGDYWRQMRKLCINDLLSPKMVRLFQSIREDESARLVKSLRESSGSSVNFTEKLFSYSSSITCRAAFGGACKDSETLIKMMVDSMKMVGGFEMADLFPSSAIIGALSWRKTRLMKRMRSELDGILDDIIDQHRRKRAESGGRKLGNSEFGGEDLVDVFLRAMEEEELKFPIDNHNIKAVLFDVFTAGTDTSAAAIDWTMVELMRNPRVMAKVQAEVRQAMEENNEEINNLRYLKLVIKETLRLHPPAPMLPRACNEEHVINGYTIPAGSMVMVNIWAMQRDPEHWENAERFEPERFETEDLNFVGGDFKYLPFGFGRRMCPGLTFGLASAESALVQLLYNFDWKLPENVRAEDLDMAENVGITATRKQNLSVIVTPYKPNGSMEHSITEGKMEMCPPHVSAMKNGKSLDEIRKSATFHPSIWGDFFLKYDSDSVNTNITDAEQRELAKQKEMVRKMLSQTPDDSTRKLELIDEIQRLGVEYHFTTEIEESLKYIHDSYMQQNCKDNDDLRIVALRFRLLRQQGYSVPCDVFSKFTDGEGNYEASLQNDVEGLLNLYEAAHLLTHGEGILDNAIEFCSYNLQASLHKLADVSLSKRVNEALEMPNRWSLTRLGVFFEPCYAKARRILLKCISMASIADDTYEYATLDELRILTEAIQRWDVNETLENSPPYIQMLYRSLIKTYTEIEDEMEKTGESYRVSVVSGGYMMLSTTSLVGMGDDQVTKKDFDWIVNEPLIDRASALLARLLDDLVGDEYEEKPSSIHCYMTQYGMSEDDARAQIKQQMKNAWKDMNQECLEPTPVSMPILMRVINLARAAQLIYSNGDCYTDPNKAKEWVKLLLIEAVPI</sequence>
<reference evidence="16" key="1">
    <citation type="submission" date="2018-01" db="EMBL/GenBank/DDBJ databases">
        <authorList>
            <person name="Mao J.F."/>
        </authorList>
    </citation>
    <scope>NUCLEOTIDE SEQUENCE</scope>
    <source>
        <strain evidence="16">Huo1</strain>
        <tissue evidence="16">Leaf</tissue>
    </source>
</reference>
<dbReference type="GO" id="GO:0016712">
    <property type="term" value="F:oxidoreductase activity, acting on paired donors, with incorporation or reduction of molecular oxygen, reduced flavin or flavoprotein as one donor, and incorporation of one atom of oxygen"/>
    <property type="evidence" value="ECO:0007669"/>
    <property type="project" value="UniProtKB-ARBA"/>
</dbReference>
<evidence type="ECO:0000256" key="13">
    <source>
        <dbReference type="SAM" id="Phobius"/>
    </source>
</evidence>
<dbReference type="InterPro" id="IPR008930">
    <property type="entry name" value="Terpenoid_cyclase/PrenylTrfase"/>
</dbReference>
<dbReference type="InterPro" id="IPR036965">
    <property type="entry name" value="Terpene_synth_N_sf"/>
</dbReference>
<evidence type="ECO:0000256" key="8">
    <source>
        <dbReference type="ARBA" id="ARBA00023002"/>
    </source>
</evidence>